<dbReference type="Pfam" id="PF13847">
    <property type="entry name" value="Methyltransf_31"/>
    <property type="match status" value="1"/>
</dbReference>
<evidence type="ECO:0000313" key="11">
    <source>
        <dbReference type="Proteomes" id="UP000800092"/>
    </source>
</evidence>
<dbReference type="CDD" id="cd02440">
    <property type="entry name" value="AdoMet_MTases"/>
    <property type="match status" value="1"/>
</dbReference>
<evidence type="ECO:0000313" key="10">
    <source>
        <dbReference type="EMBL" id="KAF2229314.1"/>
    </source>
</evidence>
<comment type="similarity">
    <text evidence="3">Belongs to the methyltransferase superfamily. Arsenite methyltransferase family.</text>
</comment>
<evidence type="ECO:0000256" key="8">
    <source>
        <dbReference type="ARBA" id="ARBA00048428"/>
    </source>
</evidence>
<gene>
    <name evidence="10" type="ORF">EV356DRAFT_511018</name>
</gene>
<accession>A0A6A6GU46</accession>
<evidence type="ECO:0000256" key="4">
    <source>
        <dbReference type="ARBA" id="ARBA00034521"/>
    </source>
</evidence>
<dbReference type="EMBL" id="ML991867">
    <property type="protein sequence ID" value="KAF2229314.1"/>
    <property type="molecule type" value="Genomic_DNA"/>
</dbReference>
<dbReference type="OrthoDB" id="66144at2759"/>
<proteinExistence type="inferred from homology"/>
<evidence type="ECO:0000256" key="7">
    <source>
        <dbReference type="ARBA" id="ARBA00047943"/>
    </source>
</evidence>
<dbReference type="Proteomes" id="UP000800092">
    <property type="component" value="Unassembled WGS sequence"/>
</dbReference>
<organism evidence="10 11">
    <name type="scientific">Viridothelium virens</name>
    <name type="common">Speckled blister lichen</name>
    <name type="synonym">Trypethelium virens</name>
    <dbReference type="NCBI Taxonomy" id="1048519"/>
    <lineage>
        <taxon>Eukaryota</taxon>
        <taxon>Fungi</taxon>
        <taxon>Dikarya</taxon>
        <taxon>Ascomycota</taxon>
        <taxon>Pezizomycotina</taxon>
        <taxon>Dothideomycetes</taxon>
        <taxon>Dothideomycetes incertae sedis</taxon>
        <taxon>Trypetheliales</taxon>
        <taxon>Trypetheliaceae</taxon>
        <taxon>Viridothelium</taxon>
    </lineage>
</organism>
<comment type="catalytic activity">
    <reaction evidence="8">
        <text>arsenic triglutathione + 3 [thioredoxin]-dithiol + 3 S-adenosyl-L-methionine = trimethylarsine + 3 [thioredoxin]-disulfide + 3 glutathione + 3 S-adenosyl-L-homocysteine + 3 H(+)</text>
        <dbReference type="Rhea" id="RHEA:69432"/>
        <dbReference type="Rhea" id="RHEA-COMP:10698"/>
        <dbReference type="Rhea" id="RHEA-COMP:10700"/>
        <dbReference type="ChEBI" id="CHEBI:15378"/>
        <dbReference type="ChEBI" id="CHEBI:27130"/>
        <dbReference type="ChEBI" id="CHEBI:29950"/>
        <dbReference type="ChEBI" id="CHEBI:50058"/>
        <dbReference type="ChEBI" id="CHEBI:57856"/>
        <dbReference type="ChEBI" id="CHEBI:57925"/>
        <dbReference type="ChEBI" id="CHEBI:59789"/>
        <dbReference type="ChEBI" id="CHEBI:183640"/>
        <dbReference type="EC" id="2.1.1.137"/>
    </reaction>
</comment>
<reference evidence="10" key="1">
    <citation type="journal article" date="2020" name="Stud. Mycol.">
        <title>101 Dothideomycetes genomes: a test case for predicting lifestyles and emergence of pathogens.</title>
        <authorList>
            <person name="Haridas S."/>
            <person name="Albert R."/>
            <person name="Binder M."/>
            <person name="Bloem J."/>
            <person name="Labutti K."/>
            <person name="Salamov A."/>
            <person name="Andreopoulos B."/>
            <person name="Baker S."/>
            <person name="Barry K."/>
            <person name="Bills G."/>
            <person name="Bluhm B."/>
            <person name="Cannon C."/>
            <person name="Castanera R."/>
            <person name="Culley D."/>
            <person name="Daum C."/>
            <person name="Ezra D."/>
            <person name="Gonzalez J."/>
            <person name="Henrissat B."/>
            <person name="Kuo A."/>
            <person name="Liang C."/>
            <person name="Lipzen A."/>
            <person name="Lutzoni F."/>
            <person name="Magnuson J."/>
            <person name="Mondo S."/>
            <person name="Nolan M."/>
            <person name="Ohm R."/>
            <person name="Pangilinan J."/>
            <person name="Park H.-J."/>
            <person name="Ramirez L."/>
            <person name="Alfaro M."/>
            <person name="Sun H."/>
            <person name="Tritt A."/>
            <person name="Yoshinaga Y."/>
            <person name="Zwiers L.-H."/>
            <person name="Turgeon B."/>
            <person name="Goodwin S."/>
            <person name="Spatafora J."/>
            <person name="Crous P."/>
            <person name="Grigoriev I."/>
        </authorList>
    </citation>
    <scope>NUCLEOTIDE SEQUENCE</scope>
    <source>
        <strain evidence="10">Tuck. ex Michener</strain>
    </source>
</reference>
<dbReference type="InterPro" id="IPR029063">
    <property type="entry name" value="SAM-dependent_MTases_sf"/>
</dbReference>
<feature type="domain" description="Methyltransferase" evidence="9">
    <location>
        <begin position="64"/>
        <end position="209"/>
    </location>
</feature>
<dbReference type="PANTHER" id="PTHR43675:SF8">
    <property type="entry name" value="ARSENITE METHYLTRANSFERASE"/>
    <property type="match status" value="1"/>
</dbReference>
<dbReference type="InterPro" id="IPR026669">
    <property type="entry name" value="Arsenite_MeTrfase-like"/>
</dbReference>
<evidence type="ECO:0000256" key="6">
    <source>
        <dbReference type="ARBA" id="ARBA00047941"/>
    </source>
</evidence>
<evidence type="ECO:0000256" key="2">
    <source>
        <dbReference type="ARBA" id="ARBA00022691"/>
    </source>
</evidence>
<evidence type="ECO:0000256" key="5">
    <source>
        <dbReference type="ARBA" id="ARBA00034545"/>
    </source>
</evidence>
<keyword evidence="2" id="KW-0949">S-adenosyl-L-methionine</keyword>
<dbReference type="Gene3D" id="3.40.50.150">
    <property type="entry name" value="Vaccinia Virus protein VP39"/>
    <property type="match status" value="1"/>
</dbReference>
<evidence type="ECO:0000256" key="1">
    <source>
        <dbReference type="ARBA" id="ARBA00022679"/>
    </source>
</evidence>
<dbReference type="EC" id="2.1.1.137" evidence="4"/>
<dbReference type="GO" id="GO:0030791">
    <property type="term" value="F:arsenite methyltransferase activity"/>
    <property type="evidence" value="ECO:0007669"/>
    <property type="project" value="UniProtKB-EC"/>
</dbReference>
<sequence length="294" mass="31405">MESSHIYEQVQRHYVSMARAKKPVYSSAVAQAFGYTEGELSSVPQEANLGLSCGNPLAIASLREGETVVDLGSGAGFDVFLAAGKVGLEGRAIGVDMNKDMLARAHENHANLGKPSNVSFIESKVTHIRLRDGIADCVISNCVINLVPDVEKPAVFAEIARLLKPGGRVAISDILARKPFPKELRMSVTAYVGCVAGCSLKEQYEQFLVASGFSDIAIIDTNSDLNIYKDAAKEGASENAHGTSCCGAPGKSDLTTSNNLHHTEGSEGCSEIWDIDDIDINEWAGSYKIIALKL</sequence>
<evidence type="ECO:0000256" key="3">
    <source>
        <dbReference type="ARBA" id="ARBA00034487"/>
    </source>
</evidence>
<name>A0A6A6GU46_VIRVR</name>
<keyword evidence="11" id="KW-1185">Reference proteome</keyword>
<comment type="catalytic activity">
    <reaction evidence="7">
        <text>arsenic triglutathione + 2 [thioredoxin]-dithiol + 2 S-adenosyl-L-methionine + H2O = dimethylarsinous acid + 2 [thioredoxin]-disulfide + 3 glutathione + 2 S-adenosyl-L-homocysteine + 2 H(+)</text>
        <dbReference type="Rhea" id="RHEA:69464"/>
        <dbReference type="Rhea" id="RHEA-COMP:10698"/>
        <dbReference type="Rhea" id="RHEA-COMP:10700"/>
        <dbReference type="ChEBI" id="CHEBI:15377"/>
        <dbReference type="ChEBI" id="CHEBI:15378"/>
        <dbReference type="ChEBI" id="CHEBI:23808"/>
        <dbReference type="ChEBI" id="CHEBI:29950"/>
        <dbReference type="ChEBI" id="CHEBI:50058"/>
        <dbReference type="ChEBI" id="CHEBI:57856"/>
        <dbReference type="ChEBI" id="CHEBI:57925"/>
        <dbReference type="ChEBI" id="CHEBI:59789"/>
        <dbReference type="ChEBI" id="CHEBI:183640"/>
        <dbReference type="EC" id="2.1.1.137"/>
    </reaction>
</comment>
<evidence type="ECO:0000259" key="9">
    <source>
        <dbReference type="Pfam" id="PF13847"/>
    </source>
</evidence>
<protein>
    <recommendedName>
        <fullName evidence="5">Arsenite methyltransferase</fullName>
        <ecNumber evidence="4">2.1.1.137</ecNumber>
    </recommendedName>
</protein>
<dbReference type="PANTHER" id="PTHR43675">
    <property type="entry name" value="ARSENITE METHYLTRANSFERASE"/>
    <property type="match status" value="1"/>
</dbReference>
<dbReference type="InterPro" id="IPR025714">
    <property type="entry name" value="Methyltranfer_dom"/>
</dbReference>
<dbReference type="AlphaFoldDB" id="A0A6A6GU46"/>
<comment type="catalytic activity">
    <reaction evidence="6">
        <text>arsenic triglutathione + [thioredoxin]-dithiol + S-adenosyl-L-methionine + 2 H2O = methylarsonous acid + [thioredoxin]-disulfide + 3 glutathione + S-adenosyl-L-homocysteine + H(+)</text>
        <dbReference type="Rhea" id="RHEA:69460"/>
        <dbReference type="Rhea" id="RHEA-COMP:10698"/>
        <dbReference type="Rhea" id="RHEA-COMP:10700"/>
        <dbReference type="ChEBI" id="CHEBI:15377"/>
        <dbReference type="ChEBI" id="CHEBI:15378"/>
        <dbReference type="ChEBI" id="CHEBI:17826"/>
        <dbReference type="ChEBI" id="CHEBI:29950"/>
        <dbReference type="ChEBI" id="CHEBI:50058"/>
        <dbReference type="ChEBI" id="CHEBI:57856"/>
        <dbReference type="ChEBI" id="CHEBI:57925"/>
        <dbReference type="ChEBI" id="CHEBI:59789"/>
        <dbReference type="ChEBI" id="CHEBI:183640"/>
        <dbReference type="EC" id="2.1.1.137"/>
    </reaction>
</comment>
<keyword evidence="1" id="KW-0808">Transferase</keyword>
<dbReference type="SUPFAM" id="SSF53335">
    <property type="entry name" value="S-adenosyl-L-methionine-dependent methyltransferases"/>
    <property type="match status" value="1"/>
</dbReference>